<dbReference type="GO" id="GO:0005886">
    <property type="term" value="C:plasma membrane"/>
    <property type="evidence" value="ECO:0007669"/>
    <property type="project" value="UniProtKB-SubCell"/>
</dbReference>
<feature type="transmembrane region" description="Helical" evidence="7">
    <location>
        <begin position="12"/>
        <end position="35"/>
    </location>
</feature>
<comment type="subcellular location">
    <subcellularLocation>
        <location evidence="1">Cell membrane</location>
        <topology evidence="1">Multi-pass membrane protein</topology>
    </subcellularLocation>
</comment>
<feature type="domain" description="CBS" evidence="9">
    <location>
        <begin position="478"/>
        <end position="534"/>
    </location>
</feature>
<accession>A0A369LKZ5</accession>
<dbReference type="InterPro" id="IPR020846">
    <property type="entry name" value="MFS_dom"/>
</dbReference>
<dbReference type="PROSITE" id="PS51371">
    <property type="entry name" value="CBS"/>
    <property type="match status" value="2"/>
</dbReference>
<dbReference type="PANTHER" id="PTHR42718:SF9">
    <property type="entry name" value="MAJOR FACILITATOR SUPERFAMILY MULTIDRUG TRANSPORTER MFSC"/>
    <property type="match status" value="1"/>
</dbReference>
<evidence type="ECO:0000256" key="1">
    <source>
        <dbReference type="ARBA" id="ARBA00004651"/>
    </source>
</evidence>
<keyword evidence="3 7" id="KW-0812">Transmembrane</keyword>
<proteinExistence type="predicted"/>
<feature type="transmembrane region" description="Helical" evidence="7">
    <location>
        <begin position="219"/>
        <end position="238"/>
    </location>
</feature>
<feature type="domain" description="Major facilitator superfamily (MFS) profile" evidence="8">
    <location>
        <begin position="9"/>
        <end position="456"/>
    </location>
</feature>
<evidence type="ECO:0000256" key="5">
    <source>
        <dbReference type="ARBA" id="ARBA00023136"/>
    </source>
</evidence>
<feature type="transmembrane region" description="Helical" evidence="7">
    <location>
        <begin position="348"/>
        <end position="366"/>
    </location>
</feature>
<dbReference type="EMBL" id="PPTO01000007">
    <property type="protein sequence ID" value="RDB58718.1"/>
    <property type="molecule type" value="Genomic_DNA"/>
</dbReference>
<evidence type="ECO:0000256" key="7">
    <source>
        <dbReference type="SAM" id="Phobius"/>
    </source>
</evidence>
<feature type="transmembrane region" description="Helical" evidence="7">
    <location>
        <begin position="163"/>
        <end position="183"/>
    </location>
</feature>
<dbReference type="GO" id="GO:0022857">
    <property type="term" value="F:transmembrane transporter activity"/>
    <property type="evidence" value="ECO:0007669"/>
    <property type="project" value="InterPro"/>
</dbReference>
<dbReference type="InterPro" id="IPR046342">
    <property type="entry name" value="CBS_dom_sf"/>
</dbReference>
<feature type="transmembrane region" description="Helical" evidence="7">
    <location>
        <begin position="195"/>
        <end position="213"/>
    </location>
</feature>
<evidence type="ECO:0000256" key="2">
    <source>
        <dbReference type="ARBA" id="ARBA00022448"/>
    </source>
</evidence>
<keyword evidence="4 7" id="KW-1133">Transmembrane helix</keyword>
<reference evidence="10 11" key="1">
    <citation type="journal article" date="2018" name="Elife">
        <title>Discovery and characterization of a prevalent human gut bacterial enzyme sufficient for the inactivation of a family of plant toxins.</title>
        <authorList>
            <person name="Koppel N."/>
            <person name="Bisanz J.E."/>
            <person name="Pandelia M.E."/>
            <person name="Turnbaugh P.J."/>
            <person name="Balskus E.P."/>
        </authorList>
    </citation>
    <scope>NUCLEOTIDE SEQUENCE [LARGE SCALE GENOMIC DNA]</scope>
    <source>
        <strain evidence="10 11">OB21 GAM31</strain>
    </source>
</reference>
<dbReference type="AlphaFoldDB" id="A0A369LKZ5"/>
<dbReference type="CDD" id="cd04586">
    <property type="entry name" value="CBS_pair_BON_assoc"/>
    <property type="match status" value="1"/>
</dbReference>
<gene>
    <name evidence="10" type="ORF">C1881_05420</name>
</gene>
<dbReference type="SUPFAM" id="SSF54631">
    <property type="entry name" value="CBS-domain pair"/>
    <property type="match status" value="1"/>
</dbReference>
<feature type="transmembrane region" description="Helical" evidence="7">
    <location>
        <begin position="258"/>
        <end position="283"/>
    </location>
</feature>
<dbReference type="Pfam" id="PF07690">
    <property type="entry name" value="MFS_1"/>
    <property type="match status" value="1"/>
</dbReference>
<feature type="transmembrane region" description="Helical" evidence="7">
    <location>
        <begin position="136"/>
        <end position="157"/>
    </location>
</feature>
<feature type="transmembrane region" description="Helical" evidence="7">
    <location>
        <begin position="386"/>
        <end position="407"/>
    </location>
</feature>
<evidence type="ECO:0000313" key="11">
    <source>
        <dbReference type="Proteomes" id="UP000253975"/>
    </source>
</evidence>
<organism evidence="10 11">
    <name type="scientific">Slackia isoflavoniconvertens</name>
    <dbReference type="NCBI Taxonomy" id="572010"/>
    <lineage>
        <taxon>Bacteria</taxon>
        <taxon>Bacillati</taxon>
        <taxon>Actinomycetota</taxon>
        <taxon>Coriobacteriia</taxon>
        <taxon>Eggerthellales</taxon>
        <taxon>Eggerthellaceae</taxon>
        <taxon>Slackia</taxon>
    </lineage>
</organism>
<name>A0A369LKZ5_9ACTN</name>
<feature type="transmembrane region" description="Helical" evidence="7">
    <location>
        <begin position="74"/>
        <end position="92"/>
    </location>
</feature>
<keyword evidence="2" id="KW-0813">Transport</keyword>
<dbReference type="SUPFAM" id="SSF103473">
    <property type="entry name" value="MFS general substrate transporter"/>
    <property type="match status" value="1"/>
</dbReference>
<evidence type="ECO:0000259" key="9">
    <source>
        <dbReference type="PROSITE" id="PS51371"/>
    </source>
</evidence>
<keyword evidence="6" id="KW-0129">CBS domain</keyword>
<protein>
    <submittedName>
        <fullName evidence="10">Multidrug MFS transporter</fullName>
    </submittedName>
</protein>
<dbReference type="Proteomes" id="UP000253975">
    <property type="component" value="Unassembled WGS sequence"/>
</dbReference>
<feature type="transmembrane region" description="Helical" evidence="7">
    <location>
        <begin position="289"/>
        <end position="312"/>
    </location>
</feature>
<feature type="transmembrane region" description="Helical" evidence="7">
    <location>
        <begin position="324"/>
        <end position="342"/>
    </location>
</feature>
<feature type="domain" description="CBS" evidence="9">
    <location>
        <begin position="566"/>
        <end position="622"/>
    </location>
</feature>
<evidence type="ECO:0000256" key="3">
    <source>
        <dbReference type="ARBA" id="ARBA00022692"/>
    </source>
</evidence>
<dbReference type="PROSITE" id="PS50850">
    <property type="entry name" value="MFS"/>
    <property type="match status" value="1"/>
</dbReference>
<evidence type="ECO:0000313" key="10">
    <source>
        <dbReference type="EMBL" id="RDB58718.1"/>
    </source>
</evidence>
<dbReference type="InterPro" id="IPR000644">
    <property type="entry name" value="CBS_dom"/>
</dbReference>
<keyword evidence="5 7" id="KW-0472">Membrane</keyword>
<dbReference type="Pfam" id="PF00571">
    <property type="entry name" value="CBS"/>
    <property type="match status" value="2"/>
</dbReference>
<dbReference type="Gene3D" id="3.10.580.10">
    <property type="entry name" value="CBS-domain"/>
    <property type="match status" value="1"/>
</dbReference>
<dbReference type="InterPro" id="IPR011701">
    <property type="entry name" value="MFS"/>
</dbReference>
<feature type="transmembrane region" description="Helical" evidence="7">
    <location>
        <begin position="47"/>
        <end position="67"/>
    </location>
</feature>
<evidence type="ECO:0000256" key="4">
    <source>
        <dbReference type="ARBA" id="ARBA00022989"/>
    </source>
</evidence>
<dbReference type="Gene3D" id="1.20.1250.20">
    <property type="entry name" value="MFS general substrate transporter like domains"/>
    <property type="match status" value="2"/>
</dbReference>
<feature type="transmembrane region" description="Helical" evidence="7">
    <location>
        <begin position="104"/>
        <end position="124"/>
    </location>
</feature>
<dbReference type="InterPro" id="IPR036259">
    <property type="entry name" value="MFS_trans_sf"/>
</dbReference>
<dbReference type="SMART" id="SM00116">
    <property type="entry name" value="CBS"/>
    <property type="match status" value="2"/>
</dbReference>
<evidence type="ECO:0000256" key="6">
    <source>
        <dbReference type="PROSITE-ProRule" id="PRU00703"/>
    </source>
</evidence>
<comment type="caution">
    <text evidence="10">The sequence shown here is derived from an EMBL/GenBank/DDBJ whole genome shotgun (WGS) entry which is preliminary data.</text>
</comment>
<sequence>MQGKQLTMLLGVLYGGAFLAGFNENLVNMGLIAIMDEFVIDSVTAQWLVTGFMIASTIIVMCMAFLYRRIKLRSLFFAASALTLAGSVLGLFSTNFAMLLVARIIQAVGSGVFIPLMMNTILAVTPKNKLGSYLSLGGCTITFGPAFAPVICGALVTNLGWRSIFIAPIAVMVLLGVLGFIYVKDLENSEAHLDAPSVTLSGVTLFALSFGLAEIAIDTVLGAVSLIIAVAAAVAFVARQLACQYPLIELSPMRRVSFWPAAVFALVSLMSTFSMSVLLPLYLEGACGITAFVAGVVMLIPVLCNAASTLISGRIMDKRGGWPLIPLGFASIAVGFTLMAIFASTYSIVAMFFASTLVFIGVGMSLAPSQTAGLRTLPPRENPFGVALMTTFTQIAACAGPSLYIGLMSSSENAALNSGALETAAVAQGFAVAVCFAAALALASAIGAIAFCRAALKRSNAASKHAQAQLPTEIALLMEKTPFVVNDTMPVGEVMHELVNRKVSGMPVVNDGGVPIGFISDGDIMRYLSECHPAITSSYSLMEAANSQTFDEKLKELVALPVSHIATERVVSISQDATLQEACTLLAQHKLKKVPVVQNGAIVGMLSRSDVIRYAMNNALAGIEE</sequence>
<dbReference type="PANTHER" id="PTHR42718">
    <property type="entry name" value="MAJOR FACILITATOR SUPERFAMILY MULTIDRUG TRANSPORTER MFSC"/>
    <property type="match status" value="1"/>
</dbReference>
<feature type="transmembrane region" description="Helical" evidence="7">
    <location>
        <begin position="427"/>
        <end position="456"/>
    </location>
</feature>
<evidence type="ECO:0000259" key="8">
    <source>
        <dbReference type="PROSITE" id="PS50850"/>
    </source>
</evidence>